<sequence>MRISASYLASIWSVFVTTAPICPGQEPCGCPLVESENPKSPHEVLFYAITNNVGTRLAQTVSLGPDVVDQVFPPVDDSTAKVTAVVSEFTSALAALLPATEAEPTTPSRPIPVAHLTNAMTLTLWLNDAIGRNGGISGVVLEVASSRHLRGMARTRWIIQPWQPTSGCASPFTCCSS</sequence>
<comment type="caution">
    <text evidence="2">The sequence shown here is derived from an EMBL/GenBank/DDBJ whole genome shotgun (WGS) entry which is preliminary data.</text>
</comment>
<keyword evidence="1" id="KW-0732">Signal</keyword>
<dbReference type="RefSeq" id="XP_040747342.1">
    <property type="nucleotide sequence ID" value="XM_040883013.1"/>
</dbReference>
<evidence type="ECO:0000313" key="3">
    <source>
        <dbReference type="Proteomes" id="UP000193922"/>
    </source>
</evidence>
<dbReference type="EMBL" id="MCFD01000001">
    <property type="protein sequence ID" value="ORX74131.1"/>
    <property type="molecule type" value="Genomic_DNA"/>
</dbReference>
<name>A0A1Y1WKM5_9FUNG</name>
<evidence type="ECO:0000256" key="1">
    <source>
        <dbReference type="SAM" id="SignalP"/>
    </source>
</evidence>
<reference evidence="2 3" key="1">
    <citation type="submission" date="2016-07" db="EMBL/GenBank/DDBJ databases">
        <title>Pervasive Adenine N6-methylation of Active Genes in Fungi.</title>
        <authorList>
            <consortium name="DOE Joint Genome Institute"/>
            <person name="Mondo S.J."/>
            <person name="Dannebaum R.O."/>
            <person name="Kuo R.C."/>
            <person name="Labutti K."/>
            <person name="Haridas S."/>
            <person name="Kuo A."/>
            <person name="Salamov A."/>
            <person name="Ahrendt S.R."/>
            <person name="Lipzen A."/>
            <person name="Sullivan W."/>
            <person name="Andreopoulos W.B."/>
            <person name="Clum A."/>
            <person name="Lindquist E."/>
            <person name="Daum C."/>
            <person name="Ramamoorthy G.K."/>
            <person name="Gryganskyi A."/>
            <person name="Culley D."/>
            <person name="Magnuson J.K."/>
            <person name="James T.Y."/>
            <person name="O'Malley M.A."/>
            <person name="Stajich J.E."/>
            <person name="Spatafora J.W."/>
            <person name="Visel A."/>
            <person name="Grigoriev I.V."/>
        </authorList>
    </citation>
    <scope>NUCLEOTIDE SEQUENCE [LARGE SCALE GENOMIC DNA]</scope>
    <source>
        <strain evidence="2 3">ATCC 12442</strain>
    </source>
</reference>
<dbReference type="AlphaFoldDB" id="A0A1Y1WKM5"/>
<dbReference type="GeneID" id="63799661"/>
<dbReference type="Proteomes" id="UP000193922">
    <property type="component" value="Unassembled WGS sequence"/>
</dbReference>
<gene>
    <name evidence="2" type="ORF">DL89DRAFT_10271</name>
</gene>
<protein>
    <submittedName>
        <fullName evidence="2">Uncharacterized protein</fullName>
    </submittedName>
</protein>
<feature type="chain" id="PRO_5012779142" evidence="1">
    <location>
        <begin position="25"/>
        <end position="177"/>
    </location>
</feature>
<evidence type="ECO:0000313" key="2">
    <source>
        <dbReference type="EMBL" id="ORX74131.1"/>
    </source>
</evidence>
<proteinExistence type="predicted"/>
<accession>A0A1Y1WKM5</accession>
<feature type="signal peptide" evidence="1">
    <location>
        <begin position="1"/>
        <end position="24"/>
    </location>
</feature>
<organism evidence="2 3">
    <name type="scientific">Linderina pennispora</name>
    <dbReference type="NCBI Taxonomy" id="61395"/>
    <lineage>
        <taxon>Eukaryota</taxon>
        <taxon>Fungi</taxon>
        <taxon>Fungi incertae sedis</taxon>
        <taxon>Zoopagomycota</taxon>
        <taxon>Kickxellomycotina</taxon>
        <taxon>Kickxellomycetes</taxon>
        <taxon>Kickxellales</taxon>
        <taxon>Kickxellaceae</taxon>
        <taxon>Linderina</taxon>
    </lineage>
</organism>
<keyword evidence="3" id="KW-1185">Reference proteome</keyword>